<reference evidence="3 4" key="1">
    <citation type="submission" date="2020-08" db="EMBL/GenBank/DDBJ databases">
        <title>Genomic Encyclopedia of Type Strains, Phase IV (KMG-IV): sequencing the most valuable type-strain genomes for metagenomic binning, comparative biology and taxonomic classification.</title>
        <authorList>
            <person name="Goeker M."/>
        </authorList>
    </citation>
    <scope>NUCLEOTIDE SEQUENCE [LARGE SCALE GENOMIC DNA]</scope>
    <source>
        <strain evidence="3 4">YIM 65646</strain>
    </source>
</reference>
<feature type="transmembrane region" description="Helical" evidence="2">
    <location>
        <begin position="120"/>
        <end position="137"/>
    </location>
</feature>
<gene>
    <name evidence="3" type="ORF">HNR73_000089</name>
</gene>
<dbReference type="EMBL" id="JACHGT010000001">
    <property type="protein sequence ID" value="MBB6032247.1"/>
    <property type="molecule type" value="Genomic_DNA"/>
</dbReference>
<keyword evidence="2" id="KW-0812">Transmembrane</keyword>
<protein>
    <submittedName>
        <fullName evidence="3">Uncharacterized protein</fullName>
    </submittedName>
</protein>
<feature type="transmembrane region" description="Helical" evidence="2">
    <location>
        <begin position="22"/>
        <end position="42"/>
    </location>
</feature>
<organism evidence="3 4">
    <name type="scientific">Phytomonospora endophytica</name>
    <dbReference type="NCBI Taxonomy" id="714109"/>
    <lineage>
        <taxon>Bacteria</taxon>
        <taxon>Bacillati</taxon>
        <taxon>Actinomycetota</taxon>
        <taxon>Actinomycetes</taxon>
        <taxon>Micromonosporales</taxon>
        <taxon>Micromonosporaceae</taxon>
        <taxon>Phytomonospora</taxon>
    </lineage>
</organism>
<evidence type="ECO:0000256" key="1">
    <source>
        <dbReference type="SAM" id="MobiDB-lite"/>
    </source>
</evidence>
<feature type="region of interest" description="Disordered" evidence="1">
    <location>
        <begin position="144"/>
        <end position="165"/>
    </location>
</feature>
<dbReference type="AlphaFoldDB" id="A0A841FGM8"/>
<evidence type="ECO:0000313" key="3">
    <source>
        <dbReference type="EMBL" id="MBB6032247.1"/>
    </source>
</evidence>
<dbReference type="RefSeq" id="WP_184785174.1">
    <property type="nucleotide sequence ID" value="NZ_BONT01000062.1"/>
</dbReference>
<feature type="transmembrane region" description="Helical" evidence="2">
    <location>
        <begin position="62"/>
        <end position="83"/>
    </location>
</feature>
<keyword evidence="2" id="KW-1133">Transmembrane helix</keyword>
<evidence type="ECO:0000313" key="4">
    <source>
        <dbReference type="Proteomes" id="UP000548476"/>
    </source>
</evidence>
<accession>A0A841FGM8</accession>
<evidence type="ECO:0000256" key="2">
    <source>
        <dbReference type="SAM" id="Phobius"/>
    </source>
</evidence>
<feature type="transmembrane region" description="Helical" evidence="2">
    <location>
        <begin position="90"/>
        <end position="108"/>
    </location>
</feature>
<proteinExistence type="predicted"/>
<keyword evidence="4" id="KW-1185">Reference proteome</keyword>
<dbReference type="Proteomes" id="UP000548476">
    <property type="component" value="Unassembled WGS sequence"/>
</dbReference>
<name>A0A841FGM8_9ACTN</name>
<comment type="caution">
    <text evidence="3">The sequence shown here is derived from an EMBL/GenBank/DDBJ whole genome shotgun (WGS) entry which is preliminary data.</text>
</comment>
<keyword evidence="2" id="KW-0472">Membrane</keyword>
<sequence length="186" mass="19624">MATTPVAGGEAYDMRSNLSRSLAVASAAFIVPAGFVDFTPGWAPYDYPLFGLVGKGREEQFLLSLAIPLLIAAIAAVISVGVHSRRPARFGAYVAAGVVVHWFVLSPVQHGQLALDFSVGVWLALGGSLLLGLSSVLPDSEENMGPQARLSAKDRASIADRSAARDRAARSSAAWMLEQMSGPSRR</sequence>
<feature type="compositionally biased region" description="Basic and acidic residues" evidence="1">
    <location>
        <begin position="151"/>
        <end position="165"/>
    </location>
</feature>